<gene>
    <name evidence="1" type="ORF">IAC07_07290</name>
</gene>
<dbReference type="Pfam" id="PF16153">
    <property type="entry name" value="DUF4861"/>
    <property type="match status" value="1"/>
</dbReference>
<dbReference type="GO" id="GO:0003824">
    <property type="term" value="F:catalytic activity"/>
    <property type="evidence" value="ECO:0007669"/>
    <property type="project" value="InterPro"/>
</dbReference>
<proteinExistence type="predicted"/>
<dbReference type="InterPro" id="IPR011013">
    <property type="entry name" value="Gal_mutarotase_sf_dom"/>
</dbReference>
<organism evidence="1 2">
    <name type="scientific">Candidatus Cryptobacteroides gallistercoris</name>
    <dbReference type="NCBI Taxonomy" id="2840765"/>
    <lineage>
        <taxon>Bacteria</taxon>
        <taxon>Pseudomonadati</taxon>
        <taxon>Bacteroidota</taxon>
        <taxon>Bacteroidia</taxon>
        <taxon>Bacteroidales</taxon>
        <taxon>Candidatus Cryptobacteroides</taxon>
    </lineage>
</organism>
<protein>
    <submittedName>
        <fullName evidence="1">DUF4861 family protein</fullName>
    </submittedName>
</protein>
<reference evidence="1" key="1">
    <citation type="submission" date="2020-10" db="EMBL/GenBank/DDBJ databases">
        <authorList>
            <person name="Gilroy R."/>
        </authorList>
    </citation>
    <scope>NUCLEOTIDE SEQUENCE</scope>
    <source>
        <strain evidence="1">F1-3629</strain>
    </source>
</reference>
<comment type="caution">
    <text evidence="1">The sequence shown here is derived from an EMBL/GenBank/DDBJ whole genome shotgun (WGS) entry which is preliminary data.</text>
</comment>
<dbReference type="Proteomes" id="UP000771749">
    <property type="component" value="Unassembled WGS sequence"/>
</dbReference>
<dbReference type="SUPFAM" id="SSF74650">
    <property type="entry name" value="Galactose mutarotase-like"/>
    <property type="match status" value="1"/>
</dbReference>
<dbReference type="GO" id="GO:0005975">
    <property type="term" value="P:carbohydrate metabolic process"/>
    <property type="evidence" value="ECO:0007669"/>
    <property type="project" value="InterPro"/>
</dbReference>
<evidence type="ECO:0000313" key="2">
    <source>
        <dbReference type="Proteomes" id="UP000771749"/>
    </source>
</evidence>
<dbReference type="GO" id="GO:0030246">
    <property type="term" value="F:carbohydrate binding"/>
    <property type="evidence" value="ECO:0007669"/>
    <property type="project" value="InterPro"/>
</dbReference>
<reference evidence="1" key="2">
    <citation type="journal article" date="2021" name="PeerJ">
        <title>Extensive microbial diversity within the chicken gut microbiome revealed by metagenomics and culture.</title>
        <authorList>
            <person name="Gilroy R."/>
            <person name="Ravi A."/>
            <person name="Getino M."/>
            <person name="Pursley I."/>
            <person name="Horton D.L."/>
            <person name="Alikhan N.F."/>
            <person name="Baker D."/>
            <person name="Gharbi K."/>
            <person name="Hall N."/>
            <person name="Watson M."/>
            <person name="Adriaenssens E.M."/>
            <person name="Foster-Nyarko E."/>
            <person name="Jarju S."/>
            <person name="Secka A."/>
            <person name="Antonio M."/>
            <person name="Oren A."/>
            <person name="Chaudhuri R.R."/>
            <person name="La Ragione R."/>
            <person name="Hildebrand F."/>
            <person name="Pallen M.J."/>
        </authorList>
    </citation>
    <scope>NUCLEOTIDE SEQUENCE</scope>
    <source>
        <strain evidence="1">F1-3629</strain>
    </source>
</reference>
<dbReference type="AlphaFoldDB" id="A0A940IGC5"/>
<name>A0A940IGC5_9BACT</name>
<evidence type="ECO:0000313" key="1">
    <source>
        <dbReference type="EMBL" id="MBO8454506.1"/>
    </source>
</evidence>
<accession>A0A940IGC5</accession>
<sequence length="376" mass="40608">MYMKAMAMALAAAMAVSCSQGKEVKVTVENDSGLSRTDETVELDFAALAAGVGGLTADNAVVLDAAGRQVPSQVYTERHGQQKLIFQTTVEAGASAVYTVEAGVREPYDTLVYSRHVPERADDYAYENNLVAGRIYGPALSDPRTFGPDIWLKCTDRLIVDEWYDRADYHHNHGDGMDCYKVANTLGGGALAPYVGEKIVIGDNYTRQERICNGPIRTKAVLTYSSFDVDGKPVTAVKEISLDANSRFLKTSTWFDSPDTSAIPAVLGAVLHDVVSRTDGDNFIAFTEKASDSADPERDGNISVGLVIDAEEPVEGAATMDGHAVLKTRVQPGKRFDVWTGSGWSQGGIESPEAWAKAVKDFAYAQAHPLRVTVSR</sequence>
<dbReference type="PROSITE" id="PS51257">
    <property type="entry name" value="PROKAR_LIPOPROTEIN"/>
    <property type="match status" value="1"/>
</dbReference>
<dbReference type="EMBL" id="JADIMJ010000109">
    <property type="protein sequence ID" value="MBO8454506.1"/>
    <property type="molecule type" value="Genomic_DNA"/>
</dbReference>
<dbReference type="InterPro" id="IPR032342">
    <property type="entry name" value="DUF4861"/>
</dbReference>